<organism evidence="1 2">
    <name type="scientific">Hypsibius exemplaris</name>
    <name type="common">Freshwater tardigrade</name>
    <dbReference type="NCBI Taxonomy" id="2072580"/>
    <lineage>
        <taxon>Eukaryota</taxon>
        <taxon>Metazoa</taxon>
        <taxon>Ecdysozoa</taxon>
        <taxon>Tardigrada</taxon>
        <taxon>Eutardigrada</taxon>
        <taxon>Parachela</taxon>
        <taxon>Hypsibioidea</taxon>
        <taxon>Hypsibiidae</taxon>
        <taxon>Hypsibius</taxon>
    </lineage>
</organism>
<sequence length="150" mass="16741">MFQVFVFSKRNGSSINNPPSCTIHHKSTVPCIFSSLRGNEPIFFATKQRVMGRVTSTEESAGTLPKAERGVRKLLNIATSLTTYEDRRVPPLSVKHLLAGLHQQLPLRVRVRYNMSWSLQLWPQQLAKQPPSSAGCFVHVFLGAPAISEI</sequence>
<keyword evidence="2" id="KW-1185">Reference proteome</keyword>
<name>A0A1W0X5U1_HYPEX</name>
<dbReference type="EMBL" id="MTYJ01000016">
    <property type="protein sequence ID" value="OQV22701.1"/>
    <property type="molecule type" value="Genomic_DNA"/>
</dbReference>
<dbReference type="Proteomes" id="UP000192578">
    <property type="component" value="Unassembled WGS sequence"/>
</dbReference>
<evidence type="ECO:0000313" key="1">
    <source>
        <dbReference type="EMBL" id="OQV22701.1"/>
    </source>
</evidence>
<reference evidence="2" key="1">
    <citation type="submission" date="2017-01" db="EMBL/GenBank/DDBJ databases">
        <title>Comparative genomics of anhydrobiosis in the tardigrade Hypsibius dujardini.</title>
        <authorList>
            <person name="Yoshida Y."/>
            <person name="Koutsovoulos G."/>
            <person name="Laetsch D."/>
            <person name="Stevens L."/>
            <person name="Kumar S."/>
            <person name="Horikawa D."/>
            <person name="Ishino K."/>
            <person name="Komine S."/>
            <person name="Tomita M."/>
            <person name="Blaxter M."/>
            <person name="Arakawa K."/>
        </authorList>
    </citation>
    <scope>NUCLEOTIDE SEQUENCE [LARGE SCALE GENOMIC DNA]</scope>
    <source>
        <strain evidence="2">Z151</strain>
    </source>
</reference>
<proteinExistence type="predicted"/>
<protein>
    <submittedName>
        <fullName evidence="1">Uncharacterized protein</fullName>
    </submittedName>
</protein>
<gene>
    <name evidence="1" type="ORF">BV898_03530</name>
</gene>
<dbReference type="AlphaFoldDB" id="A0A1W0X5U1"/>
<comment type="caution">
    <text evidence="1">The sequence shown here is derived from an EMBL/GenBank/DDBJ whole genome shotgun (WGS) entry which is preliminary data.</text>
</comment>
<accession>A0A1W0X5U1</accession>
<evidence type="ECO:0000313" key="2">
    <source>
        <dbReference type="Proteomes" id="UP000192578"/>
    </source>
</evidence>